<dbReference type="EMBL" id="FOZM01000003">
    <property type="protein sequence ID" value="SFS21253.1"/>
    <property type="molecule type" value="Genomic_DNA"/>
</dbReference>
<dbReference type="RefSeq" id="WP_090209766.1">
    <property type="nucleotide sequence ID" value="NZ_FOZM01000003.1"/>
</dbReference>
<name>A0A1I6MZX6_9RHOB</name>
<protein>
    <recommendedName>
        <fullName evidence="4">Membrane-anchored ribosome-binding protein, inhibits growth in stationary phase, ElaB/YqjD/DUF883 family</fullName>
    </recommendedName>
</protein>
<keyword evidence="3" id="KW-1185">Reference proteome</keyword>
<evidence type="ECO:0000313" key="2">
    <source>
        <dbReference type="EMBL" id="SFS21253.1"/>
    </source>
</evidence>
<evidence type="ECO:0008006" key="4">
    <source>
        <dbReference type="Google" id="ProtNLM"/>
    </source>
</evidence>
<dbReference type="OrthoDB" id="7667777at2"/>
<evidence type="ECO:0000313" key="3">
    <source>
        <dbReference type="Proteomes" id="UP000198926"/>
    </source>
</evidence>
<sequence>MSNIDNISREVEDERARLSQSLDALSDTIEPKALAQEATTVANDVATALAQQAWSILRNNPAGGVLVAAGLGLLATGAERRDPGANPHPHATPGPNDDMRGFDARLAAADAEMKAEFTGQMEPQPQASRLRETLQQGLDQLPPAARKRVVQARKAAIDAQEKVEKGAKKAVKSTKTFTYEQPLTVGALALGFGVLAGALLPGTRREDALLGERRDALMAEARRALEQEMDKAKLKVESTIARKTQTEQPRLHN</sequence>
<dbReference type="STRING" id="1123755.SAMN05444714_2780"/>
<dbReference type="Pfam" id="PF12277">
    <property type="entry name" value="DUF3618"/>
    <property type="match status" value="1"/>
</dbReference>
<proteinExistence type="predicted"/>
<dbReference type="AlphaFoldDB" id="A0A1I6MZX6"/>
<evidence type="ECO:0000256" key="1">
    <source>
        <dbReference type="SAM" id="MobiDB-lite"/>
    </source>
</evidence>
<organism evidence="2 3">
    <name type="scientific">Yoonia litorea</name>
    <dbReference type="NCBI Taxonomy" id="1123755"/>
    <lineage>
        <taxon>Bacteria</taxon>
        <taxon>Pseudomonadati</taxon>
        <taxon>Pseudomonadota</taxon>
        <taxon>Alphaproteobacteria</taxon>
        <taxon>Rhodobacterales</taxon>
        <taxon>Paracoccaceae</taxon>
        <taxon>Yoonia</taxon>
    </lineage>
</organism>
<feature type="region of interest" description="Disordered" evidence="1">
    <location>
        <begin position="78"/>
        <end position="98"/>
    </location>
</feature>
<dbReference type="Proteomes" id="UP000198926">
    <property type="component" value="Unassembled WGS sequence"/>
</dbReference>
<reference evidence="2 3" key="1">
    <citation type="submission" date="2016-10" db="EMBL/GenBank/DDBJ databases">
        <authorList>
            <person name="de Groot N.N."/>
        </authorList>
    </citation>
    <scope>NUCLEOTIDE SEQUENCE [LARGE SCALE GENOMIC DNA]</scope>
    <source>
        <strain evidence="2 3">DSM 29433</strain>
    </source>
</reference>
<accession>A0A1I6MZX6</accession>
<dbReference type="InterPro" id="IPR022062">
    <property type="entry name" value="DUF3618"/>
</dbReference>
<gene>
    <name evidence="2" type="ORF">SAMN05444714_2780</name>
</gene>